<dbReference type="Proteomes" id="UP001061070">
    <property type="component" value="Unassembled WGS sequence"/>
</dbReference>
<dbReference type="EMBL" id="BAQW01000013">
    <property type="protein sequence ID" value="GBR15565.1"/>
    <property type="molecule type" value="Genomic_DNA"/>
</dbReference>
<dbReference type="PROSITE" id="PS51301">
    <property type="entry name" value="KILA_N"/>
    <property type="match status" value="1"/>
</dbReference>
<evidence type="ECO:0000259" key="1">
    <source>
        <dbReference type="PROSITE" id="PS51301"/>
    </source>
</evidence>
<organism evidence="2 3">
    <name type="scientific">Gluconobacter frateurii NRIC 0228</name>
    <dbReference type="NCBI Taxonomy" id="1307946"/>
    <lineage>
        <taxon>Bacteria</taxon>
        <taxon>Pseudomonadati</taxon>
        <taxon>Pseudomonadota</taxon>
        <taxon>Alphaproteobacteria</taxon>
        <taxon>Acetobacterales</taxon>
        <taxon>Acetobacteraceae</taxon>
        <taxon>Gluconobacter</taxon>
    </lineage>
</organism>
<reference evidence="2" key="1">
    <citation type="submission" date="2013-04" db="EMBL/GenBank/DDBJ databases">
        <title>The genome sequencing project of 58 acetic acid bacteria.</title>
        <authorList>
            <person name="Okamoto-Kainuma A."/>
            <person name="Ishikawa M."/>
            <person name="Umino S."/>
            <person name="Koizumi Y."/>
            <person name="Shiwa Y."/>
            <person name="Yoshikawa H."/>
            <person name="Matsutani M."/>
            <person name="Matsushita K."/>
        </authorList>
    </citation>
    <scope>NUCLEOTIDE SEQUENCE</scope>
    <source>
        <strain evidence="2">NRIC 0228</strain>
    </source>
</reference>
<dbReference type="SMART" id="SM01252">
    <property type="entry name" value="KilA-N"/>
    <property type="match status" value="1"/>
</dbReference>
<protein>
    <recommendedName>
        <fullName evidence="1">KilA-N domain-containing protein</fullName>
    </recommendedName>
</protein>
<accession>A0ABQ0QED3</accession>
<dbReference type="Pfam" id="PF04383">
    <property type="entry name" value="KilA-N"/>
    <property type="match status" value="1"/>
</dbReference>
<dbReference type="InterPro" id="IPR017880">
    <property type="entry name" value="KilA_N"/>
</dbReference>
<keyword evidence="3" id="KW-1185">Reference proteome</keyword>
<evidence type="ECO:0000313" key="3">
    <source>
        <dbReference type="Proteomes" id="UP001061070"/>
    </source>
</evidence>
<feature type="domain" description="KilA-N" evidence="1">
    <location>
        <begin position="1"/>
        <end position="105"/>
    </location>
</feature>
<dbReference type="InterPro" id="IPR018004">
    <property type="entry name" value="KilA/APSES_HTH"/>
</dbReference>
<dbReference type="RefSeq" id="WP_218016664.1">
    <property type="nucleotide sequence ID" value="NZ_BAQW01000013.1"/>
</dbReference>
<gene>
    <name evidence="2" type="ORF">AA0228_2547</name>
</gene>
<name>A0ABQ0QED3_9PROT</name>
<sequence length="324" mass="35160">MTNNTSLIILSTAIRQDAQGRYCLNDCHKASGGEPGKRPGEWLRNDQAQALVAELTDAENPASPVSSVKGGSNQGTYGSEELILAYAQWISPAFHVQCLRALLAMMKGEAPATQQPSLNDRQSKAISILRIAEDEAAAFIRKRVNDAVLVMQGHEDLVTVPTLSGKVTPKQMREAVGLFRSLQYVNKLSGMDKNNALLSANRQVKETTGIDLLKNSGATHLLAHETDHPLTPTAIGKRLGNHGPQRINGVLSYLGFQTKKSIGKADAWVPTSKGEPYAVMEDTNKKHSDGTPVRQLKWKASIVPLIEQEVNAPRPFAKKPEGVS</sequence>
<comment type="caution">
    <text evidence="2">The sequence shown here is derived from an EMBL/GenBank/DDBJ whole genome shotgun (WGS) entry which is preliminary data.</text>
</comment>
<proteinExistence type="predicted"/>
<evidence type="ECO:0000313" key="2">
    <source>
        <dbReference type="EMBL" id="GBR15565.1"/>
    </source>
</evidence>